<dbReference type="EMBL" id="MT142524">
    <property type="protein sequence ID" value="QJA84119.1"/>
    <property type="molecule type" value="Genomic_DNA"/>
</dbReference>
<organism evidence="1">
    <name type="scientific">viral metagenome</name>
    <dbReference type="NCBI Taxonomy" id="1070528"/>
    <lineage>
        <taxon>unclassified sequences</taxon>
        <taxon>metagenomes</taxon>
        <taxon>organismal metagenomes</taxon>
    </lineage>
</organism>
<evidence type="ECO:0000313" key="1">
    <source>
        <dbReference type="EMBL" id="QJA84119.1"/>
    </source>
</evidence>
<protein>
    <submittedName>
        <fullName evidence="1">Uncharacterized protein</fullName>
    </submittedName>
</protein>
<sequence>MRARRTGGNTMVVESRYMEFDKVGDTGKTEVWNILSKSNGFILGQIKWYGAWRQYCFYPSPHCIFNIQCMDDIKKMINELRVQLRL</sequence>
<reference evidence="1" key="1">
    <citation type="submission" date="2020-03" db="EMBL/GenBank/DDBJ databases">
        <title>The deep terrestrial virosphere.</title>
        <authorList>
            <person name="Holmfeldt K."/>
            <person name="Nilsson E."/>
            <person name="Simone D."/>
            <person name="Lopez-Fernandez M."/>
            <person name="Wu X."/>
            <person name="de Brujin I."/>
            <person name="Lundin D."/>
            <person name="Andersson A."/>
            <person name="Bertilsson S."/>
            <person name="Dopson M."/>
        </authorList>
    </citation>
    <scope>NUCLEOTIDE SEQUENCE</scope>
    <source>
        <strain evidence="1">MM415A00224</strain>
    </source>
</reference>
<dbReference type="AlphaFoldDB" id="A0A6M3KPY3"/>
<name>A0A6M3KPY3_9ZZZZ</name>
<proteinExistence type="predicted"/>
<gene>
    <name evidence="1" type="ORF">MM415A00224_0018</name>
</gene>
<accession>A0A6M3KPY3</accession>